<dbReference type="InterPro" id="IPR058923">
    <property type="entry name" value="RCC1-like_dom"/>
</dbReference>
<dbReference type="PRINTS" id="PR00633">
    <property type="entry name" value="RCCNDNSATION"/>
</dbReference>
<evidence type="ECO:0000256" key="4">
    <source>
        <dbReference type="SAM" id="MobiDB-lite"/>
    </source>
</evidence>
<dbReference type="Gene3D" id="2.130.10.30">
    <property type="entry name" value="Regulator of chromosome condensation 1/beta-lactamase-inhibitor protein II"/>
    <property type="match status" value="1"/>
</dbReference>
<dbReference type="PROSITE" id="PS00626">
    <property type="entry name" value="RCC1_2"/>
    <property type="match status" value="1"/>
</dbReference>
<proteinExistence type="predicted"/>
<accession>A0A1V8SR45</accession>
<evidence type="ECO:0000259" key="5">
    <source>
        <dbReference type="Pfam" id="PF25390"/>
    </source>
</evidence>
<dbReference type="PROSITE" id="PS00625">
    <property type="entry name" value="RCC1_1"/>
    <property type="match status" value="1"/>
</dbReference>
<keyword evidence="1" id="KW-0344">Guanine-nucleotide releasing factor</keyword>
<dbReference type="STRING" id="1507870.A0A1V8SR45"/>
<feature type="compositionally biased region" description="Low complexity" evidence="4">
    <location>
        <begin position="42"/>
        <end position="67"/>
    </location>
</feature>
<evidence type="ECO:0000256" key="1">
    <source>
        <dbReference type="ARBA" id="ARBA00022658"/>
    </source>
</evidence>
<dbReference type="PROSITE" id="PS50012">
    <property type="entry name" value="RCC1_3"/>
    <property type="match status" value="6"/>
</dbReference>
<keyword evidence="2" id="KW-0677">Repeat</keyword>
<feature type="repeat" description="RCC1" evidence="3">
    <location>
        <begin position="129"/>
        <end position="185"/>
    </location>
</feature>
<feature type="domain" description="RCC1-like" evidence="5">
    <location>
        <begin position="130"/>
        <end position="559"/>
    </location>
</feature>
<keyword evidence="7" id="KW-1185">Reference proteome</keyword>
<dbReference type="FunCoup" id="A0A1V8SR45">
    <property type="interactions" value="1769"/>
</dbReference>
<sequence>MATRTETKTQKSAGKIAVRTKTKIPAETATKKATHPKKEPVTSTTAGKKPAAKATTKSKPTTAANTSAKRKAAAAQPNGTAKKQKVVATTNDKKRKTPDEDDASPAPTSKKVKTAAKGAIITEPPTDRLKVFVFGEGTAGELGLGTAKKAVDVKRPRLNPNLDPQVVGVTQVEAGGMHVVALTHDNKVLTWGVNDQGALGRDTEWDGGFKDMDAAMKESDGSDSEEEEDDNGLNPKECVPGEVDWSSVELPEGTRFVDVTAGDSCSFALTDDGHVYGCGTFRGNEGVFGFAQDVEIAKRPILIAGLKHIVSIKAGANHALALDSNGAVFAWGSGQQMQLGRRVVERTKLGGLQPREFGLPKSKKAHIVAIGTGGYHSFAIANNGDVYSWGLNSFGQTGHTAGAGDDEAVILKPTVIQSLRGKTIISLHGGSHHSVAATADGECLIWGRVDGRQMGMSTSTINDLPEDTVIRDDKNEPRIISVPTAIPTIDGKVAVVAAMSDHNVVVTEAGRAYSWGFSANYQTGQGTIDDIVEATMIDNTAVRDTVLTGATAGGQFSIVTAKVTN</sequence>
<dbReference type="InterPro" id="IPR051553">
    <property type="entry name" value="Ran_GTPase-activating"/>
</dbReference>
<dbReference type="InParanoid" id="A0A1V8SR45"/>
<feature type="repeat" description="RCC1" evidence="3">
    <location>
        <begin position="326"/>
        <end position="383"/>
    </location>
</feature>
<feature type="compositionally biased region" description="Acidic residues" evidence="4">
    <location>
        <begin position="221"/>
        <end position="231"/>
    </location>
</feature>
<feature type="repeat" description="RCC1" evidence="3">
    <location>
        <begin position="441"/>
        <end position="509"/>
    </location>
</feature>
<dbReference type="Pfam" id="PF25390">
    <property type="entry name" value="WD40_RLD"/>
    <property type="match status" value="1"/>
</dbReference>
<dbReference type="OrthoDB" id="61110at2759"/>
<dbReference type="GO" id="GO:0005085">
    <property type="term" value="F:guanyl-nucleotide exchange factor activity"/>
    <property type="evidence" value="ECO:0007669"/>
    <property type="project" value="TreeGrafter"/>
</dbReference>
<dbReference type="InterPro" id="IPR000408">
    <property type="entry name" value="Reg_chr_condens"/>
</dbReference>
<evidence type="ECO:0000256" key="3">
    <source>
        <dbReference type="PROSITE-ProRule" id="PRU00235"/>
    </source>
</evidence>
<feature type="repeat" description="RCC1" evidence="3">
    <location>
        <begin position="186"/>
        <end position="272"/>
    </location>
</feature>
<organism evidence="6 7">
    <name type="scientific">Cryoendolithus antarcticus</name>
    <dbReference type="NCBI Taxonomy" id="1507870"/>
    <lineage>
        <taxon>Eukaryota</taxon>
        <taxon>Fungi</taxon>
        <taxon>Dikarya</taxon>
        <taxon>Ascomycota</taxon>
        <taxon>Pezizomycotina</taxon>
        <taxon>Dothideomycetes</taxon>
        <taxon>Dothideomycetidae</taxon>
        <taxon>Cladosporiales</taxon>
        <taxon>Cladosporiaceae</taxon>
        <taxon>Cryoendolithus</taxon>
    </lineage>
</organism>
<feature type="region of interest" description="Disordered" evidence="4">
    <location>
        <begin position="1"/>
        <end position="118"/>
    </location>
</feature>
<dbReference type="EMBL" id="NAJO01000031">
    <property type="protein sequence ID" value="OQO01352.1"/>
    <property type="molecule type" value="Genomic_DNA"/>
</dbReference>
<comment type="caution">
    <text evidence="6">The sequence shown here is derived from an EMBL/GenBank/DDBJ whole genome shotgun (WGS) entry which is preliminary data.</text>
</comment>
<feature type="compositionally biased region" description="Basic and acidic residues" evidence="4">
    <location>
        <begin position="202"/>
        <end position="220"/>
    </location>
</feature>
<name>A0A1V8SR45_9PEZI</name>
<dbReference type="Proteomes" id="UP000192596">
    <property type="component" value="Unassembled WGS sequence"/>
</dbReference>
<protein>
    <recommendedName>
        <fullName evidence="5">RCC1-like domain-containing protein</fullName>
    </recommendedName>
</protein>
<gene>
    <name evidence="6" type="ORF">B0A48_12907</name>
</gene>
<feature type="region of interest" description="Disordered" evidence="4">
    <location>
        <begin position="202"/>
        <end position="241"/>
    </location>
</feature>
<dbReference type="InterPro" id="IPR009091">
    <property type="entry name" value="RCC1/BLIP-II"/>
</dbReference>
<dbReference type="AlphaFoldDB" id="A0A1V8SR45"/>
<feature type="repeat" description="RCC1" evidence="3">
    <location>
        <begin position="273"/>
        <end position="325"/>
    </location>
</feature>
<feature type="repeat" description="RCC1" evidence="3">
    <location>
        <begin position="384"/>
        <end position="440"/>
    </location>
</feature>
<reference evidence="7" key="1">
    <citation type="submission" date="2017-03" db="EMBL/GenBank/DDBJ databases">
        <title>Genomes of endolithic fungi from Antarctica.</title>
        <authorList>
            <person name="Coleine C."/>
            <person name="Masonjones S."/>
            <person name="Stajich J.E."/>
        </authorList>
    </citation>
    <scope>NUCLEOTIDE SEQUENCE [LARGE SCALE GENOMIC DNA]</scope>
    <source>
        <strain evidence="7">CCFEE 5527</strain>
    </source>
</reference>
<dbReference type="GO" id="GO:0005737">
    <property type="term" value="C:cytoplasm"/>
    <property type="evidence" value="ECO:0007669"/>
    <property type="project" value="TreeGrafter"/>
</dbReference>
<evidence type="ECO:0000313" key="6">
    <source>
        <dbReference type="EMBL" id="OQO01352.1"/>
    </source>
</evidence>
<dbReference type="SUPFAM" id="SSF50985">
    <property type="entry name" value="RCC1/BLIP-II"/>
    <property type="match status" value="1"/>
</dbReference>
<evidence type="ECO:0000256" key="2">
    <source>
        <dbReference type="ARBA" id="ARBA00022737"/>
    </source>
</evidence>
<dbReference type="PANTHER" id="PTHR45982">
    <property type="entry name" value="REGULATOR OF CHROMOSOME CONDENSATION"/>
    <property type="match status" value="1"/>
</dbReference>
<evidence type="ECO:0000313" key="7">
    <source>
        <dbReference type="Proteomes" id="UP000192596"/>
    </source>
</evidence>
<dbReference type="PANTHER" id="PTHR45982:SF1">
    <property type="entry name" value="REGULATOR OF CHROMOSOME CONDENSATION"/>
    <property type="match status" value="1"/>
</dbReference>